<feature type="transmembrane region" description="Helical" evidence="1">
    <location>
        <begin position="20"/>
        <end position="40"/>
    </location>
</feature>
<proteinExistence type="predicted"/>
<feature type="transmembrane region" description="Helical" evidence="1">
    <location>
        <begin position="349"/>
        <end position="369"/>
    </location>
</feature>
<feature type="transmembrane region" description="Helical" evidence="1">
    <location>
        <begin position="60"/>
        <end position="77"/>
    </location>
</feature>
<feature type="transmembrane region" description="Helical" evidence="1">
    <location>
        <begin position="163"/>
        <end position="184"/>
    </location>
</feature>
<keyword evidence="1" id="KW-1133">Transmembrane helix</keyword>
<name>A0ABP5CSF3_9MICO</name>
<feature type="transmembrane region" description="Helical" evidence="1">
    <location>
        <begin position="124"/>
        <end position="142"/>
    </location>
</feature>
<feature type="domain" description="DUF5671" evidence="2">
    <location>
        <begin position="314"/>
        <end position="435"/>
    </location>
</feature>
<keyword evidence="1" id="KW-0812">Transmembrane</keyword>
<reference evidence="4" key="1">
    <citation type="journal article" date="2019" name="Int. J. Syst. Evol. Microbiol.">
        <title>The Global Catalogue of Microorganisms (GCM) 10K type strain sequencing project: providing services to taxonomists for standard genome sequencing and annotation.</title>
        <authorList>
            <consortium name="The Broad Institute Genomics Platform"/>
            <consortium name="The Broad Institute Genome Sequencing Center for Infectious Disease"/>
            <person name="Wu L."/>
            <person name="Ma J."/>
        </authorList>
    </citation>
    <scope>NUCLEOTIDE SEQUENCE [LARGE SCALE GENOMIC DNA]</scope>
    <source>
        <strain evidence="4">JCM 14901</strain>
    </source>
</reference>
<evidence type="ECO:0000256" key="1">
    <source>
        <dbReference type="SAM" id="Phobius"/>
    </source>
</evidence>
<feature type="transmembrane region" description="Helical" evidence="1">
    <location>
        <begin position="89"/>
        <end position="112"/>
    </location>
</feature>
<feature type="transmembrane region" description="Helical" evidence="1">
    <location>
        <begin position="385"/>
        <end position="410"/>
    </location>
</feature>
<keyword evidence="1" id="KW-0472">Membrane</keyword>
<dbReference type="Pfam" id="PF18920">
    <property type="entry name" value="DUF5671"/>
    <property type="match status" value="3"/>
</dbReference>
<evidence type="ECO:0000313" key="4">
    <source>
        <dbReference type="Proteomes" id="UP001499933"/>
    </source>
</evidence>
<evidence type="ECO:0000313" key="3">
    <source>
        <dbReference type="EMBL" id="GAA1968163.1"/>
    </source>
</evidence>
<dbReference type="RefSeq" id="WP_344096924.1">
    <property type="nucleotide sequence ID" value="NZ_BAAAOG010000010.1"/>
</dbReference>
<feature type="domain" description="DUF5671" evidence="2">
    <location>
        <begin position="20"/>
        <end position="126"/>
    </location>
</feature>
<dbReference type="InterPro" id="IPR043728">
    <property type="entry name" value="DUF5671"/>
</dbReference>
<feature type="transmembrane region" description="Helical" evidence="1">
    <location>
        <begin position="313"/>
        <end position="337"/>
    </location>
</feature>
<accession>A0ABP5CSF3</accession>
<dbReference type="Proteomes" id="UP001499933">
    <property type="component" value="Unassembled WGS sequence"/>
</dbReference>
<feature type="transmembrane region" description="Helical" evidence="1">
    <location>
        <begin position="235"/>
        <end position="263"/>
    </location>
</feature>
<keyword evidence="4" id="KW-1185">Reference proteome</keyword>
<dbReference type="EMBL" id="BAAAOG010000010">
    <property type="protein sequence ID" value="GAA1968163.1"/>
    <property type="molecule type" value="Genomic_DNA"/>
</dbReference>
<feature type="domain" description="DUF5671" evidence="2">
    <location>
        <begin position="163"/>
        <end position="270"/>
    </location>
</feature>
<feature type="transmembrane region" description="Helical" evidence="1">
    <location>
        <begin position="204"/>
        <end position="223"/>
    </location>
</feature>
<feature type="transmembrane region" description="Helical" evidence="1">
    <location>
        <begin position="430"/>
        <end position="447"/>
    </location>
</feature>
<organism evidence="3 4">
    <name type="scientific">Microbacterium deminutum</name>
    <dbReference type="NCBI Taxonomy" id="344164"/>
    <lineage>
        <taxon>Bacteria</taxon>
        <taxon>Bacillati</taxon>
        <taxon>Actinomycetota</taxon>
        <taxon>Actinomycetes</taxon>
        <taxon>Micrococcales</taxon>
        <taxon>Microbacteriaceae</taxon>
        <taxon>Microbacterium</taxon>
    </lineage>
</organism>
<gene>
    <name evidence="3" type="ORF">GCM10009776_33990</name>
</gene>
<comment type="caution">
    <text evidence="3">The sequence shown here is derived from an EMBL/GenBank/DDBJ whole genome shotgun (WGS) entry which is preliminary data.</text>
</comment>
<evidence type="ECO:0000259" key="2">
    <source>
        <dbReference type="Pfam" id="PF18920"/>
    </source>
</evidence>
<protein>
    <recommendedName>
        <fullName evidence="2">DUF5671 domain-containing protein</fullName>
    </recommendedName>
</protein>
<feature type="transmembrane region" description="Helical" evidence="1">
    <location>
        <begin position="275"/>
        <end position="301"/>
    </location>
</feature>
<sequence>MTADSTRRAGGAGTVVRRIILFTILYALVVVAAIGLSGLIERAIGTDRTIAGDDAGLARSLAFTLIGVPLAAGLWWWQRRRLADPAERASLVWALYVTAMSLTSLIVATVSLASAAGAGIDGEWRPGELSAAIVWSGIWLWHRQMRRSPATAPARLVALPVELAAFYGLVIGAVGAVDALASLISEALSDVTVLLMASQHWAVPVLQALVWFAIGALVWWWHWFRERARDAPGKFAAVLIVIVVGLAAATTLLSVGTLLYVVLRLLFDSAPVAEVLAPLDTSCAAALVGAIVWVYHAEVIARRPETTRSAGRLVVSGVALIGAASGFGVVVNALLATLGPTLVDENPRALLLGGISALVVGGPAWWLAWRPDRAATDAADPARRVYLVAVFGASAIVALVTLLIIGYRVFEFALGVAGGGGLLEHIRAPLGLLSATAIVFGYHFTIWRHDRARAPRTARREIGRVILVTAGDAAPQAAAIRAATGASVTVWSAADAEALLAERDIPALLESLHALSAARVLVVAEPGGGARVTPLAD</sequence>